<feature type="region of interest" description="Disordered" evidence="1">
    <location>
        <begin position="181"/>
        <end position="219"/>
    </location>
</feature>
<protein>
    <submittedName>
        <fullName evidence="3">Uncharacterized protein</fullName>
    </submittedName>
</protein>
<keyword evidence="4" id="KW-1185">Reference proteome</keyword>
<name>A0A5C3L3M4_COPMA</name>
<dbReference type="PROSITE" id="PS51257">
    <property type="entry name" value="PROKAR_LIPOPROTEIN"/>
    <property type="match status" value="1"/>
</dbReference>
<gene>
    <name evidence="3" type="ORF">FA15DRAFT_587751</name>
</gene>
<dbReference type="EMBL" id="ML210171">
    <property type="protein sequence ID" value="TFK26766.1"/>
    <property type="molecule type" value="Genomic_DNA"/>
</dbReference>
<dbReference type="OrthoDB" id="2798046at2759"/>
<keyword evidence="2" id="KW-1133">Transmembrane helix</keyword>
<keyword evidence="2" id="KW-0812">Transmembrane</keyword>
<dbReference type="AlphaFoldDB" id="A0A5C3L3M4"/>
<evidence type="ECO:0000313" key="4">
    <source>
        <dbReference type="Proteomes" id="UP000307440"/>
    </source>
</evidence>
<organism evidence="3 4">
    <name type="scientific">Coprinopsis marcescibilis</name>
    <name type="common">Agaric fungus</name>
    <name type="synonym">Psathyrella marcescibilis</name>
    <dbReference type="NCBI Taxonomy" id="230819"/>
    <lineage>
        <taxon>Eukaryota</taxon>
        <taxon>Fungi</taxon>
        <taxon>Dikarya</taxon>
        <taxon>Basidiomycota</taxon>
        <taxon>Agaricomycotina</taxon>
        <taxon>Agaricomycetes</taxon>
        <taxon>Agaricomycetidae</taxon>
        <taxon>Agaricales</taxon>
        <taxon>Agaricineae</taxon>
        <taxon>Psathyrellaceae</taxon>
        <taxon>Coprinopsis</taxon>
    </lineage>
</organism>
<dbReference type="Proteomes" id="UP000307440">
    <property type="component" value="Unassembled WGS sequence"/>
</dbReference>
<keyword evidence="2" id="KW-0472">Membrane</keyword>
<feature type="transmembrane region" description="Helical" evidence="2">
    <location>
        <begin position="6"/>
        <end position="25"/>
    </location>
</feature>
<reference evidence="3 4" key="1">
    <citation type="journal article" date="2019" name="Nat. Ecol. Evol.">
        <title>Megaphylogeny resolves global patterns of mushroom evolution.</title>
        <authorList>
            <person name="Varga T."/>
            <person name="Krizsan K."/>
            <person name="Foldi C."/>
            <person name="Dima B."/>
            <person name="Sanchez-Garcia M."/>
            <person name="Sanchez-Ramirez S."/>
            <person name="Szollosi G.J."/>
            <person name="Szarkandi J.G."/>
            <person name="Papp V."/>
            <person name="Albert L."/>
            <person name="Andreopoulos W."/>
            <person name="Angelini C."/>
            <person name="Antonin V."/>
            <person name="Barry K.W."/>
            <person name="Bougher N.L."/>
            <person name="Buchanan P."/>
            <person name="Buyck B."/>
            <person name="Bense V."/>
            <person name="Catcheside P."/>
            <person name="Chovatia M."/>
            <person name="Cooper J."/>
            <person name="Damon W."/>
            <person name="Desjardin D."/>
            <person name="Finy P."/>
            <person name="Geml J."/>
            <person name="Haridas S."/>
            <person name="Hughes K."/>
            <person name="Justo A."/>
            <person name="Karasinski D."/>
            <person name="Kautmanova I."/>
            <person name="Kiss B."/>
            <person name="Kocsube S."/>
            <person name="Kotiranta H."/>
            <person name="LaButti K.M."/>
            <person name="Lechner B.E."/>
            <person name="Liimatainen K."/>
            <person name="Lipzen A."/>
            <person name="Lukacs Z."/>
            <person name="Mihaltcheva S."/>
            <person name="Morgado L.N."/>
            <person name="Niskanen T."/>
            <person name="Noordeloos M.E."/>
            <person name="Ohm R.A."/>
            <person name="Ortiz-Santana B."/>
            <person name="Ovrebo C."/>
            <person name="Racz N."/>
            <person name="Riley R."/>
            <person name="Savchenko A."/>
            <person name="Shiryaev A."/>
            <person name="Soop K."/>
            <person name="Spirin V."/>
            <person name="Szebenyi C."/>
            <person name="Tomsovsky M."/>
            <person name="Tulloss R.E."/>
            <person name="Uehling J."/>
            <person name="Grigoriev I.V."/>
            <person name="Vagvolgyi C."/>
            <person name="Papp T."/>
            <person name="Martin F.M."/>
            <person name="Miettinen O."/>
            <person name="Hibbett D.S."/>
            <person name="Nagy L.G."/>
        </authorList>
    </citation>
    <scope>NUCLEOTIDE SEQUENCE [LARGE SCALE GENOMIC DNA]</scope>
    <source>
        <strain evidence="3 4">CBS 121175</strain>
    </source>
</reference>
<evidence type="ECO:0000256" key="1">
    <source>
        <dbReference type="SAM" id="MobiDB-lite"/>
    </source>
</evidence>
<evidence type="ECO:0000313" key="3">
    <source>
        <dbReference type="EMBL" id="TFK26766.1"/>
    </source>
</evidence>
<feature type="compositionally biased region" description="Acidic residues" evidence="1">
    <location>
        <begin position="187"/>
        <end position="213"/>
    </location>
</feature>
<accession>A0A5C3L3M4</accession>
<evidence type="ECO:0000256" key="2">
    <source>
        <dbReference type="SAM" id="Phobius"/>
    </source>
</evidence>
<proteinExistence type="predicted"/>
<sequence length="433" mass="48619">MTVVVRALMISAFLTFVAGCLLYVLRISGYVVKVSRIKLWPLALQNITYSHHTADGSTVGSIGSVVVQLHIPRPSAPYLAEILLKDVTLTESSKYNVKIERMKVKMWLLPHLFRFTAGPIITAEFDKFMVEVTNSSVEPWWLEAIRLNVIAAALHGQVIRLHDLKTKLWLWAPAKVSAQSAVQKSEADEDDESGAVEEESTGEEAEGEVDDSDSDVKLKDLGSFSSDVERSRDETTAAEGETESRARVFVREALIHNQDNDRMYTMGTVAAEVKRPWNAPPGLVATTTPLSAKQTDSALWPGSFVLRATDCKWTKLPRIGEHVQGRSFFWSVLSCPAFIRRTILDPLSLVDLEFRSMELTFREFRLRDADLLGESIKALHQRYSSLKPETRAKLQSLALDLFFGGIRKAFLRSDSEEVEEVTEKLDSVEPRYN</sequence>